<reference evidence="11 12" key="1">
    <citation type="submission" date="2020-04" db="EMBL/GenBank/DDBJ databases">
        <authorList>
            <person name="Basu S."/>
            <person name="Maruthanayagam V."/>
            <person name="Chakraborty S."/>
            <person name="Pramanik A."/>
            <person name="Mukherjee J."/>
            <person name="Brink B."/>
        </authorList>
    </citation>
    <scope>NUCLEOTIDE SEQUENCE [LARGE SCALE GENOMIC DNA]</scope>
    <source>
        <strain evidence="11 12">AP17</strain>
    </source>
</reference>
<feature type="domain" description="Large ribosomal subunit protein uL2 RNA-binding" evidence="10">
    <location>
        <begin position="42"/>
        <end position="118"/>
    </location>
</feature>
<dbReference type="InterPro" id="IPR022666">
    <property type="entry name" value="Ribosomal_uL2_RNA-bd_dom"/>
</dbReference>
<keyword evidence="5 7" id="KW-0687">Ribonucleoprotein</keyword>
<dbReference type="GO" id="GO:0019843">
    <property type="term" value="F:rRNA binding"/>
    <property type="evidence" value="ECO:0007669"/>
    <property type="project" value="UniProtKB-UniRule"/>
</dbReference>
<keyword evidence="3 7" id="KW-0694">RNA-binding</keyword>
<evidence type="ECO:0000256" key="6">
    <source>
        <dbReference type="ARBA" id="ARBA00035242"/>
    </source>
</evidence>
<dbReference type="FunFam" id="4.10.950.10:FF:000001">
    <property type="entry name" value="50S ribosomal protein L2"/>
    <property type="match status" value="1"/>
</dbReference>
<proteinExistence type="inferred from homology"/>
<dbReference type="Gene3D" id="2.40.50.140">
    <property type="entry name" value="Nucleic acid-binding proteins"/>
    <property type="match status" value="1"/>
</dbReference>
<evidence type="ECO:0000259" key="10">
    <source>
        <dbReference type="SMART" id="SM01383"/>
    </source>
</evidence>
<dbReference type="GO" id="GO:0006412">
    <property type="term" value="P:translation"/>
    <property type="evidence" value="ECO:0007669"/>
    <property type="project" value="UniProtKB-UniRule"/>
</dbReference>
<comment type="subunit">
    <text evidence="7">Part of the 50S ribosomal subunit. Forms a bridge to the 30S subunit in the 70S ribosome.</text>
</comment>
<organism evidence="11 12">
    <name type="scientific">Oxynema aestuarii AP17</name>
    <dbReference type="NCBI Taxonomy" id="2064643"/>
    <lineage>
        <taxon>Bacteria</taxon>
        <taxon>Bacillati</taxon>
        <taxon>Cyanobacteriota</taxon>
        <taxon>Cyanophyceae</taxon>
        <taxon>Oscillatoriophycideae</taxon>
        <taxon>Oscillatoriales</taxon>
        <taxon>Oscillatoriaceae</taxon>
        <taxon>Oxynema</taxon>
        <taxon>Oxynema aestuarii</taxon>
    </lineage>
</organism>
<keyword evidence="2 7" id="KW-0699">rRNA-binding</keyword>
<dbReference type="NCBIfam" id="TIGR01171">
    <property type="entry name" value="rplB_bact"/>
    <property type="match status" value="1"/>
</dbReference>
<name>A0A6H1TW71_9CYAN</name>
<dbReference type="AlphaFoldDB" id="A0A6H1TW71"/>
<dbReference type="InterPro" id="IPR014722">
    <property type="entry name" value="Rib_uL2_dom2"/>
</dbReference>
<dbReference type="FunFam" id="2.30.30.30:FF:000001">
    <property type="entry name" value="50S ribosomal protein L2"/>
    <property type="match status" value="1"/>
</dbReference>
<sequence length="287" mass="31752">MGIRSYRPYTPSTRQHSVSDFAEVTRNDPEKSLTTSKHRKKGRNNRGVITCRHRGGGHKRLYRIIDFRRDKRDIPAKVAQIEYDPNRNARIALLHYRDGEKRYILHPNGLQVGSEVIAGSESPLEVGNALPLANIPLGTSVHNVELVPGKGGQIVRAAGTSAQVVAKEGNFVTLKLPSTEVRLIRRECYATIGQVGNADHRNISLGKAGRTRWKGRRPQVRGSVMNPVDHPHGGGEGRAPIGRSGPVTPWGKPALGAKTRKKRKLSDAYIVRRRRRSSKRGKGGRDS</sequence>
<feature type="region of interest" description="Disordered" evidence="8">
    <location>
        <begin position="1"/>
        <end position="47"/>
    </location>
</feature>
<dbReference type="PANTHER" id="PTHR13691:SF5">
    <property type="entry name" value="LARGE RIBOSOMAL SUBUNIT PROTEIN UL2M"/>
    <property type="match status" value="1"/>
</dbReference>
<dbReference type="Gene3D" id="2.30.30.30">
    <property type="match status" value="1"/>
</dbReference>
<dbReference type="Pfam" id="PF00181">
    <property type="entry name" value="Ribosomal_L2_N"/>
    <property type="match status" value="1"/>
</dbReference>
<dbReference type="GO" id="GO:0003735">
    <property type="term" value="F:structural constituent of ribosome"/>
    <property type="evidence" value="ECO:0007669"/>
    <property type="project" value="InterPro"/>
</dbReference>
<dbReference type="SMART" id="SM01383">
    <property type="entry name" value="Ribosomal_L2"/>
    <property type="match status" value="1"/>
</dbReference>
<dbReference type="EMBL" id="CP051167">
    <property type="protein sequence ID" value="QIZ70190.1"/>
    <property type="molecule type" value="Genomic_DNA"/>
</dbReference>
<gene>
    <name evidence="7 11" type="primary">rplB</name>
    <name evidence="7" type="synonym">rpl2</name>
    <name evidence="11" type="ORF">HCG48_06085</name>
</gene>
<dbReference type="Pfam" id="PF03947">
    <property type="entry name" value="Ribosomal_L2_C"/>
    <property type="match status" value="1"/>
</dbReference>
<dbReference type="SUPFAM" id="SSF50104">
    <property type="entry name" value="Translation proteins SH3-like domain"/>
    <property type="match status" value="1"/>
</dbReference>
<protein>
    <recommendedName>
        <fullName evidence="6 7">Large ribosomal subunit protein uL2</fullName>
    </recommendedName>
</protein>
<dbReference type="KEGG" id="oxy:HCG48_06085"/>
<accession>A0A6H1TW71</accession>
<feature type="domain" description="Large ribosomal subunit protein uL2 C-terminal" evidence="9">
    <location>
        <begin position="124"/>
        <end position="253"/>
    </location>
</feature>
<keyword evidence="4 7" id="KW-0689">Ribosomal protein</keyword>
<dbReference type="InterPro" id="IPR022671">
    <property type="entry name" value="Ribosomal_uL2_CS"/>
</dbReference>
<evidence type="ECO:0000256" key="4">
    <source>
        <dbReference type="ARBA" id="ARBA00022980"/>
    </source>
</evidence>
<dbReference type="FunFam" id="2.40.50.140:FF:000003">
    <property type="entry name" value="50S ribosomal protein L2"/>
    <property type="match status" value="1"/>
</dbReference>
<dbReference type="PROSITE" id="PS00467">
    <property type="entry name" value="RIBOSOMAL_L2"/>
    <property type="match status" value="1"/>
</dbReference>
<dbReference type="GO" id="GO:0016740">
    <property type="term" value="F:transferase activity"/>
    <property type="evidence" value="ECO:0007669"/>
    <property type="project" value="InterPro"/>
</dbReference>
<evidence type="ECO:0000256" key="3">
    <source>
        <dbReference type="ARBA" id="ARBA00022884"/>
    </source>
</evidence>
<keyword evidence="12" id="KW-1185">Reference proteome</keyword>
<evidence type="ECO:0000313" key="11">
    <source>
        <dbReference type="EMBL" id="QIZ70190.1"/>
    </source>
</evidence>
<feature type="compositionally biased region" description="Basic residues" evidence="8">
    <location>
        <begin position="271"/>
        <end position="287"/>
    </location>
</feature>
<dbReference type="SUPFAM" id="SSF50249">
    <property type="entry name" value="Nucleic acid-binding proteins"/>
    <property type="match status" value="1"/>
</dbReference>
<dbReference type="InterPro" id="IPR002171">
    <property type="entry name" value="Ribosomal_uL2"/>
</dbReference>
<evidence type="ECO:0000256" key="2">
    <source>
        <dbReference type="ARBA" id="ARBA00022730"/>
    </source>
</evidence>
<dbReference type="RefSeq" id="WP_168568345.1">
    <property type="nucleotide sequence ID" value="NZ_CP051167.1"/>
</dbReference>
<dbReference type="InterPro" id="IPR012340">
    <property type="entry name" value="NA-bd_OB-fold"/>
</dbReference>
<dbReference type="SMART" id="SM01382">
    <property type="entry name" value="Ribosomal_L2_C"/>
    <property type="match status" value="1"/>
</dbReference>
<dbReference type="InterPro" id="IPR022669">
    <property type="entry name" value="Ribosomal_uL2_C"/>
</dbReference>
<feature type="region of interest" description="Disordered" evidence="8">
    <location>
        <begin position="208"/>
        <end position="287"/>
    </location>
</feature>
<evidence type="ECO:0000256" key="5">
    <source>
        <dbReference type="ARBA" id="ARBA00023274"/>
    </source>
</evidence>
<dbReference type="Gene3D" id="4.10.950.10">
    <property type="entry name" value="Ribosomal protein L2, domain 3"/>
    <property type="match status" value="1"/>
</dbReference>
<evidence type="ECO:0000256" key="7">
    <source>
        <dbReference type="HAMAP-Rule" id="MF_01320"/>
    </source>
</evidence>
<dbReference type="HAMAP" id="MF_01320_B">
    <property type="entry name" value="Ribosomal_uL2_B"/>
    <property type="match status" value="1"/>
</dbReference>
<evidence type="ECO:0000256" key="8">
    <source>
        <dbReference type="SAM" id="MobiDB-lite"/>
    </source>
</evidence>
<dbReference type="Proteomes" id="UP000500857">
    <property type="component" value="Chromosome"/>
</dbReference>
<dbReference type="InterPro" id="IPR008991">
    <property type="entry name" value="Translation_prot_SH3-like_sf"/>
</dbReference>
<dbReference type="PANTHER" id="PTHR13691">
    <property type="entry name" value="RIBOSOMAL PROTEIN L2"/>
    <property type="match status" value="1"/>
</dbReference>
<comment type="function">
    <text evidence="7">One of the primary rRNA binding proteins. Required for association of the 30S and 50S subunits to form the 70S ribosome, for tRNA binding and peptide bond formation. It has been suggested to have peptidyltransferase activity; this is somewhat controversial. Makes several contacts with the 16S rRNA in the 70S ribosome.</text>
</comment>
<evidence type="ECO:0000259" key="9">
    <source>
        <dbReference type="SMART" id="SM01382"/>
    </source>
</evidence>
<dbReference type="GO" id="GO:0015934">
    <property type="term" value="C:large ribosomal subunit"/>
    <property type="evidence" value="ECO:0007669"/>
    <property type="project" value="InterPro"/>
</dbReference>
<evidence type="ECO:0000313" key="12">
    <source>
        <dbReference type="Proteomes" id="UP000500857"/>
    </source>
</evidence>
<dbReference type="InterPro" id="IPR005880">
    <property type="entry name" value="Ribosomal_uL2_bac/org-type"/>
</dbReference>
<dbReference type="InterPro" id="IPR014726">
    <property type="entry name" value="Ribosomal_uL2_dom3"/>
</dbReference>
<comment type="similarity">
    <text evidence="1 7">Belongs to the universal ribosomal protein uL2 family.</text>
</comment>
<evidence type="ECO:0000256" key="1">
    <source>
        <dbReference type="ARBA" id="ARBA00005636"/>
    </source>
</evidence>
<feature type="compositionally biased region" description="Basic residues" evidence="8">
    <location>
        <begin position="209"/>
        <end position="219"/>
    </location>
</feature>
<dbReference type="PIRSF" id="PIRSF002158">
    <property type="entry name" value="Ribosomal_L2"/>
    <property type="match status" value="1"/>
</dbReference>